<sequence>MRRCAHTALFTKMVASTTEMSSSQKMTTIIRQSFSSFGGKLVEEEQSSSLPDFRDGKTRSWSAASNNSSSSRRRYHHQSQRCYSGRGGVLLNDTHDVSRGRREKNSFGSRRGGGRTFVSSSTSLFAKTYYDTLDVPKSASQGEIKKAYYKLAKKYHPDSSGKAKDDATEKKFQEVQKAYECLKDQNQRQTYDAVGHDTYEQMQNGGGGGGGGGGGQSAYGQGGGFQGFQGFGGPGGGFRVHYEGDMGDGDPFESLFGQMFGGGQGQSPFGRQSFDVQGQTTITLKEVYFGAKKTLRVPDTIVQDKDGKRKTVKGRDVVVDIPPGIEDGQRLRLHGQGIDPEVQGRQPGSLYVTVRVLEDPKFDRVGADIVTSVSLNLTEAIFGGEVKTTTPGEDILRVKVKPGTQHNDRVRLRGRGLPTVLDGLGMYKGDMYVRFKVKVPKTVDMNEEQEQLLRRYAEIEAEKNASKDTTSTSSSSSSKNSNSADTSDTANNSNSSSSSKFTARGSTSETGEEEEGEEEQQRQQQQHKDKETTA</sequence>
<dbReference type="Proteomes" id="UP000198341">
    <property type="component" value="Chromosome 6"/>
</dbReference>
<dbReference type="InterPro" id="IPR051938">
    <property type="entry name" value="Apopto_cytoskel_mod"/>
</dbReference>
<feature type="region of interest" description="Disordered" evidence="6">
    <location>
        <begin position="45"/>
        <end position="81"/>
    </location>
</feature>
<dbReference type="SUPFAM" id="SSF46565">
    <property type="entry name" value="Chaperone J-domain"/>
    <property type="match status" value="1"/>
</dbReference>
<feature type="compositionally biased region" description="Gly residues" evidence="6">
    <location>
        <begin position="204"/>
        <end position="226"/>
    </location>
</feature>
<keyword evidence="9" id="KW-1185">Reference proteome</keyword>
<dbReference type="eggNOG" id="KOG0715">
    <property type="taxonomic scope" value="Eukaryota"/>
</dbReference>
<dbReference type="InterPro" id="IPR002939">
    <property type="entry name" value="DnaJ_C"/>
</dbReference>
<feature type="compositionally biased region" description="Low complexity" evidence="6">
    <location>
        <begin position="467"/>
        <end position="509"/>
    </location>
</feature>
<keyword evidence="2" id="KW-0677">Repeat</keyword>
<evidence type="ECO:0000256" key="3">
    <source>
        <dbReference type="ARBA" id="ARBA00022771"/>
    </source>
</evidence>
<dbReference type="Pfam" id="PF00226">
    <property type="entry name" value="DnaJ"/>
    <property type="match status" value="1"/>
</dbReference>
<proteinExistence type="predicted"/>
<dbReference type="PROSITE" id="PS00636">
    <property type="entry name" value="DNAJ_1"/>
    <property type="match status" value="1"/>
</dbReference>
<accession>K8F665</accession>
<dbReference type="FunFam" id="2.60.260.20:FF:000005">
    <property type="entry name" value="Chaperone protein dnaJ 1, mitochondrial"/>
    <property type="match status" value="1"/>
</dbReference>
<dbReference type="PANTHER" id="PTHR44145">
    <property type="entry name" value="DNAJ HOMOLOG SUBFAMILY A MEMBER 3, MITOCHONDRIAL"/>
    <property type="match status" value="1"/>
</dbReference>
<feature type="domain" description="J" evidence="7">
    <location>
        <begin position="128"/>
        <end position="195"/>
    </location>
</feature>
<dbReference type="OrthoDB" id="10256793at2759"/>
<name>K8F665_9CHLO</name>
<dbReference type="GeneID" id="19015074"/>
<feature type="region of interest" description="Disordered" evidence="6">
    <location>
        <begin position="463"/>
        <end position="534"/>
    </location>
</feature>
<evidence type="ECO:0000313" key="9">
    <source>
        <dbReference type="Proteomes" id="UP000198341"/>
    </source>
</evidence>
<organism evidence="8 9">
    <name type="scientific">Bathycoccus prasinos</name>
    <dbReference type="NCBI Taxonomy" id="41875"/>
    <lineage>
        <taxon>Eukaryota</taxon>
        <taxon>Viridiplantae</taxon>
        <taxon>Chlorophyta</taxon>
        <taxon>Mamiellophyceae</taxon>
        <taxon>Mamiellales</taxon>
        <taxon>Bathycoccaceae</taxon>
        <taxon>Bathycoccus</taxon>
    </lineage>
</organism>
<keyword evidence="1" id="KW-0479">Metal-binding</keyword>
<dbReference type="InterPro" id="IPR018253">
    <property type="entry name" value="DnaJ_domain_CS"/>
</dbReference>
<dbReference type="GO" id="GO:0006457">
    <property type="term" value="P:protein folding"/>
    <property type="evidence" value="ECO:0007669"/>
    <property type="project" value="InterPro"/>
</dbReference>
<evidence type="ECO:0000256" key="5">
    <source>
        <dbReference type="ARBA" id="ARBA00023186"/>
    </source>
</evidence>
<dbReference type="CDD" id="cd10747">
    <property type="entry name" value="DnaJ_C"/>
    <property type="match status" value="1"/>
</dbReference>
<evidence type="ECO:0000256" key="1">
    <source>
        <dbReference type="ARBA" id="ARBA00022723"/>
    </source>
</evidence>
<reference evidence="8 9" key="1">
    <citation type="submission" date="2011-10" db="EMBL/GenBank/DDBJ databases">
        <authorList>
            <person name="Genoscope - CEA"/>
        </authorList>
    </citation>
    <scope>NUCLEOTIDE SEQUENCE [LARGE SCALE GENOMIC DNA]</scope>
    <source>
        <strain evidence="8 9">RCC 1105</strain>
    </source>
</reference>
<feature type="region of interest" description="Disordered" evidence="6">
    <location>
        <begin position="201"/>
        <end position="226"/>
    </location>
</feature>
<gene>
    <name evidence="8" type="ORF">Bathy06g00940</name>
</gene>
<dbReference type="PROSITE" id="PS50076">
    <property type="entry name" value="DNAJ_2"/>
    <property type="match status" value="1"/>
</dbReference>
<protein>
    <submittedName>
        <fullName evidence="8">Chaperone protein DnaJ</fullName>
    </submittedName>
</protein>
<evidence type="ECO:0000256" key="4">
    <source>
        <dbReference type="ARBA" id="ARBA00022833"/>
    </source>
</evidence>
<dbReference type="CDD" id="cd06257">
    <property type="entry name" value="DnaJ"/>
    <property type="match status" value="1"/>
</dbReference>
<dbReference type="AlphaFoldDB" id="K8F665"/>
<dbReference type="InterPro" id="IPR001623">
    <property type="entry name" value="DnaJ_domain"/>
</dbReference>
<evidence type="ECO:0000256" key="6">
    <source>
        <dbReference type="SAM" id="MobiDB-lite"/>
    </source>
</evidence>
<keyword evidence="3" id="KW-0863">Zinc-finger</keyword>
<evidence type="ECO:0000256" key="2">
    <source>
        <dbReference type="ARBA" id="ARBA00022737"/>
    </source>
</evidence>
<dbReference type="RefSeq" id="XP_007512448.1">
    <property type="nucleotide sequence ID" value="XM_007512386.1"/>
</dbReference>
<keyword evidence="5" id="KW-0143">Chaperone</keyword>
<keyword evidence="4" id="KW-0862">Zinc</keyword>
<feature type="compositionally biased region" description="Low complexity" evidence="6">
    <location>
        <begin position="59"/>
        <end position="70"/>
    </location>
</feature>
<evidence type="ECO:0000313" key="8">
    <source>
        <dbReference type="EMBL" id="CCO17048.1"/>
    </source>
</evidence>
<dbReference type="SUPFAM" id="SSF49493">
    <property type="entry name" value="HSP40/DnaJ peptide-binding domain"/>
    <property type="match status" value="2"/>
</dbReference>
<dbReference type="KEGG" id="bpg:Bathy06g00940"/>
<dbReference type="PRINTS" id="PR00625">
    <property type="entry name" value="JDOMAIN"/>
</dbReference>
<dbReference type="Gene3D" id="2.60.260.20">
    <property type="entry name" value="Urease metallochaperone UreE, N-terminal domain"/>
    <property type="match status" value="2"/>
</dbReference>
<evidence type="ECO:0000259" key="7">
    <source>
        <dbReference type="PROSITE" id="PS50076"/>
    </source>
</evidence>
<dbReference type="PANTHER" id="PTHR44145:SF3">
    <property type="entry name" value="DNAJ HOMOLOG SUBFAMILY A MEMBER 3, MITOCHONDRIAL"/>
    <property type="match status" value="1"/>
</dbReference>
<dbReference type="InterPro" id="IPR036869">
    <property type="entry name" value="J_dom_sf"/>
</dbReference>
<dbReference type="Pfam" id="PF01556">
    <property type="entry name" value="DnaJ_C"/>
    <property type="match status" value="1"/>
</dbReference>
<dbReference type="STRING" id="41875.K8F665"/>
<dbReference type="SMART" id="SM00271">
    <property type="entry name" value="DnaJ"/>
    <property type="match status" value="1"/>
</dbReference>
<dbReference type="Gene3D" id="1.10.287.110">
    <property type="entry name" value="DnaJ domain"/>
    <property type="match status" value="1"/>
</dbReference>
<dbReference type="EMBL" id="FO082273">
    <property type="protein sequence ID" value="CCO17048.1"/>
    <property type="molecule type" value="Genomic_DNA"/>
</dbReference>
<dbReference type="GO" id="GO:0008270">
    <property type="term" value="F:zinc ion binding"/>
    <property type="evidence" value="ECO:0007669"/>
    <property type="project" value="UniProtKB-KW"/>
</dbReference>
<dbReference type="GO" id="GO:0051082">
    <property type="term" value="F:unfolded protein binding"/>
    <property type="evidence" value="ECO:0007669"/>
    <property type="project" value="InterPro"/>
</dbReference>
<dbReference type="InterPro" id="IPR008971">
    <property type="entry name" value="HSP40/DnaJ_pept-bd"/>
</dbReference>